<sequence length="44" mass="5092">MPKDSQPDNKKARMEKANNQTPITRENQNQTRNAKKQSAKHNDV</sequence>
<protein>
    <submittedName>
        <fullName evidence="2">Uncharacterized protein</fullName>
    </submittedName>
</protein>
<dbReference type="RefSeq" id="WP_278277128.1">
    <property type="nucleotide sequence ID" value="NZ_FRFD01000003.1"/>
</dbReference>
<keyword evidence="3" id="KW-1185">Reference proteome</keyword>
<dbReference type="AlphaFoldDB" id="A0A1M7Y060"/>
<evidence type="ECO:0000313" key="2">
    <source>
        <dbReference type="EMBL" id="SHO44874.1"/>
    </source>
</evidence>
<reference evidence="2 3" key="1">
    <citation type="submission" date="2016-12" db="EMBL/GenBank/DDBJ databases">
        <authorList>
            <person name="Song W.-J."/>
            <person name="Kurnit D.M."/>
        </authorList>
    </citation>
    <scope>NUCLEOTIDE SEQUENCE [LARGE SCALE GENOMIC DNA]</scope>
    <source>
        <strain evidence="2 3">DSM 12503</strain>
    </source>
</reference>
<dbReference type="STRING" id="1121345.SAMN02745217_00751"/>
<name>A0A1M7Y060_9FIRM</name>
<evidence type="ECO:0000313" key="3">
    <source>
        <dbReference type="Proteomes" id="UP000184612"/>
    </source>
</evidence>
<feature type="compositionally biased region" description="Basic and acidic residues" evidence="1">
    <location>
        <begin position="1"/>
        <end position="16"/>
    </location>
</feature>
<feature type="region of interest" description="Disordered" evidence="1">
    <location>
        <begin position="1"/>
        <end position="44"/>
    </location>
</feature>
<evidence type="ECO:0000256" key="1">
    <source>
        <dbReference type="SAM" id="MobiDB-lite"/>
    </source>
</evidence>
<organism evidence="2 3">
    <name type="scientific">Anaerocolumna xylanovorans DSM 12503</name>
    <dbReference type="NCBI Taxonomy" id="1121345"/>
    <lineage>
        <taxon>Bacteria</taxon>
        <taxon>Bacillati</taxon>
        <taxon>Bacillota</taxon>
        <taxon>Clostridia</taxon>
        <taxon>Lachnospirales</taxon>
        <taxon>Lachnospiraceae</taxon>
        <taxon>Anaerocolumna</taxon>
    </lineage>
</organism>
<feature type="compositionally biased region" description="Basic residues" evidence="1">
    <location>
        <begin position="33"/>
        <end position="44"/>
    </location>
</feature>
<accession>A0A1M7Y060</accession>
<gene>
    <name evidence="2" type="ORF">SAMN02745217_00751</name>
</gene>
<dbReference type="Proteomes" id="UP000184612">
    <property type="component" value="Unassembled WGS sequence"/>
</dbReference>
<proteinExistence type="predicted"/>
<feature type="compositionally biased region" description="Polar residues" evidence="1">
    <location>
        <begin position="17"/>
        <end position="32"/>
    </location>
</feature>
<dbReference type="EMBL" id="FRFD01000003">
    <property type="protein sequence ID" value="SHO44874.1"/>
    <property type="molecule type" value="Genomic_DNA"/>
</dbReference>